<reference evidence="2" key="1">
    <citation type="submission" date="2016-10" db="EMBL/GenBank/DDBJ databases">
        <authorList>
            <person name="de Groot N.N."/>
        </authorList>
    </citation>
    <scope>NUCLEOTIDE SEQUENCE</scope>
</reference>
<organism evidence="2">
    <name type="scientific">hydrothermal vent metagenome</name>
    <dbReference type="NCBI Taxonomy" id="652676"/>
    <lineage>
        <taxon>unclassified sequences</taxon>
        <taxon>metagenomes</taxon>
        <taxon>ecological metagenomes</taxon>
    </lineage>
</organism>
<accession>A0A1W1D1P6</accession>
<dbReference type="EMBL" id="FPHP01000002">
    <property type="protein sequence ID" value="SFV74549.1"/>
    <property type="molecule type" value="Genomic_DNA"/>
</dbReference>
<dbReference type="GO" id="GO:0005829">
    <property type="term" value="C:cytosol"/>
    <property type="evidence" value="ECO:0007669"/>
    <property type="project" value="TreeGrafter"/>
</dbReference>
<sequence>MKITLIRHTQVIEKYQNKYNGHIDIPLSKEGILQAKEIAFQLQNEHFDKVYCSDLLRTRQTLEPFQNITDITFTKELREKSWGKHEGKSFEEITQEGIEYHNFLQWINALDGEDIKSFQKRIQNYFFHTIFQQKGKKNILVITHSGVIKTLLGIINNLSLEEAFSLQLDYGGITVIDI</sequence>
<evidence type="ECO:0000256" key="1">
    <source>
        <dbReference type="ARBA" id="ARBA00022801"/>
    </source>
</evidence>
<dbReference type="AlphaFoldDB" id="A0A1W1D1P6"/>
<dbReference type="GO" id="GO:0043755">
    <property type="term" value="F:alpha-ribazole phosphatase activity"/>
    <property type="evidence" value="ECO:0007669"/>
    <property type="project" value="UniProtKB-EC"/>
</dbReference>
<dbReference type="EC" id="3.1.3.73" evidence="2"/>
<gene>
    <name evidence="2" type="ORF">MNB_SM-3-438</name>
</gene>
<dbReference type="GO" id="GO:0043456">
    <property type="term" value="P:regulation of pentose-phosphate shunt"/>
    <property type="evidence" value="ECO:0007669"/>
    <property type="project" value="TreeGrafter"/>
</dbReference>
<protein>
    <submittedName>
        <fullName evidence="2">Alpha-ribazole-5'-phosphate phosphatase</fullName>
        <ecNumber evidence="2">3.1.3.73</ecNumber>
    </submittedName>
</protein>
<dbReference type="InterPro" id="IPR051695">
    <property type="entry name" value="Phosphoglycerate_Mutase"/>
</dbReference>
<dbReference type="PANTHER" id="PTHR46517:SF1">
    <property type="entry name" value="FRUCTOSE-2,6-BISPHOSPHATASE TIGAR"/>
    <property type="match status" value="1"/>
</dbReference>
<keyword evidence="1 2" id="KW-0378">Hydrolase</keyword>
<dbReference type="Gene3D" id="3.40.50.1240">
    <property type="entry name" value="Phosphoglycerate mutase-like"/>
    <property type="match status" value="1"/>
</dbReference>
<name>A0A1W1D1P6_9ZZZZ</name>
<dbReference type="SMART" id="SM00855">
    <property type="entry name" value="PGAM"/>
    <property type="match status" value="1"/>
</dbReference>
<dbReference type="SUPFAM" id="SSF53254">
    <property type="entry name" value="Phosphoglycerate mutase-like"/>
    <property type="match status" value="1"/>
</dbReference>
<evidence type="ECO:0000313" key="2">
    <source>
        <dbReference type="EMBL" id="SFV74549.1"/>
    </source>
</evidence>
<dbReference type="PANTHER" id="PTHR46517">
    <property type="entry name" value="FRUCTOSE-2,6-BISPHOSPHATASE TIGAR"/>
    <property type="match status" value="1"/>
</dbReference>
<dbReference type="InterPro" id="IPR013078">
    <property type="entry name" value="His_Pase_superF_clade-1"/>
</dbReference>
<dbReference type="GO" id="GO:0004331">
    <property type="term" value="F:fructose-2,6-bisphosphate 2-phosphatase activity"/>
    <property type="evidence" value="ECO:0007669"/>
    <property type="project" value="TreeGrafter"/>
</dbReference>
<dbReference type="GO" id="GO:0045820">
    <property type="term" value="P:negative regulation of glycolytic process"/>
    <property type="evidence" value="ECO:0007669"/>
    <property type="project" value="TreeGrafter"/>
</dbReference>
<dbReference type="InterPro" id="IPR029033">
    <property type="entry name" value="His_PPase_superfam"/>
</dbReference>
<dbReference type="CDD" id="cd07067">
    <property type="entry name" value="HP_PGM_like"/>
    <property type="match status" value="1"/>
</dbReference>
<dbReference type="Pfam" id="PF00300">
    <property type="entry name" value="His_Phos_1"/>
    <property type="match status" value="1"/>
</dbReference>
<proteinExistence type="predicted"/>
<dbReference type="PIRSF" id="PIRSF000709">
    <property type="entry name" value="6PFK_2-Ptase"/>
    <property type="match status" value="1"/>
</dbReference>